<dbReference type="PROSITE" id="PS50850">
    <property type="entry name" value="MFS"/>
    <property type="match status" value="1"/>
</dbReference>
<feature type="transmembrane region" description="Helical" evidence="8">
    <location>
        <begin position="358"/>
        <end position="383"/>
    </location>
</feature>
<organism evidence="10 12">
    <name type="scientific">Ooceraea biroi</name>
    <name type="common">Clonal raider ant</name>
    <name type="synonym">Cerapachys biroi</name>
    <dbReference type="NCBI Taxonomy" id="2015173"/>
    <lineage>
        <taxon>Eukaryota</taxon>
        <taxon>Metazoa</taxon>
        <taxon>Ecdysozoa</taxon>
        <taxon>Arthropoda</taxon>
        <taxon>Hexapoda</taxon>
        <taxon>Insecta</taxon>
        <taxon>Pterygota</taxon>
        <taxon>Neoptera</taxon>
        <taxon>Endopterygota</taxon>
        <taxon>Hymenoptera</taxon>
        <taxon>Apocrita</taxon>
        <taxon>Aculeata</taxon>
        <taxon>Formicoidea</taxon>
        <taxon>Formicidae</taxon>
        <taxon>Dorylinae</taxon>
        <taxon>Ooceraea</taxon>
    </lineage>
</organism>
<dbReference type="FunFam" id="1.20.1250.20:FF:000218">
    <property type="entry name" value="facilitated trehalose transporter Tret1"/>
    <property type="match status" value="1"/>
</dbReference>
<evidence type="ECO:0000313" key="10">
    <source>
        <dbReference type="EMBL" id="EZA57322.1"/>
    </source>
</evidence>
<keyword evidence="7 8" id="KW-0472">Membrane</keyword>
<feature type="transmembrane region" description="Helical" evidence="8">
    <location>
        <begin position="395"/>
        <end position="412"/>
    </location>
</feature>
<dbReference type="InterPro" id="IPR020846">
    <property type="entry name" value="MFS_dom"/>
</dbReference>
<reference evidence="11" key="3">
    <citation type="submission" date="2018-07" db="EMBL/GenBank/DDBJ databases">
        <authorList>
            <person name="Mckenzie S.K."/>
            <person name="Kronauer D.J.C."/>
        </authorList>
    </citation>
    <scope>NUCLEOTIDE SEQUENCE</scope>
    <source>
        <strain evidence="11">Clonal line C1</strain>
    </source>
</reference>
<dbReference type="EMBL" id="KK107151">
    <property type="protein sequence ID" value="EZA57322.1"/>
    <property type="molecule type" value="Genomic_DNA"/>
</dbReference>
<dbReference type="InterPro" id="IPR005828">
    <property type="entry name" value="MFS_sugar_transport-like"/>
</dbReference>
<feature type="transmembrane region" description="Helical" evidence="8">
    <location>
        <begin position="61"/>
        <end position="81"/>
    </location>
</feature>
<dbReference type="AlphaFoldDB" id="A0A026WMM0"/>
<dbReference type="PANTHER" id="PTHR48021:SF1">
    <property type="entry name" value="GH07001P-RELATED"/>
    <property type="match status" value="1"/>
</dbReference>
<keyword evidence="12" id="KW-1185">Reference proteome</keyword>
<dbReference type="OMA" id="EGTTIPW"/>
<dbReference type="GO" id="GO:0005886">
    <property type="term" value="C:plasma membrane"/>
    <property type="evidence" value="ECO:0007669"/>
    <property type="project" value="UniProtKB-SubCell"/>
</dbReference>
<dbReference type="InterPro" id="IPR050549">
    <property type="entry name" value="MFS_Trehalose_Transporter"/>
</dbReference>
<dbReference type="InterPro" id="IPR005829">
    <property type="entry name" value="Sugar_transporter_CS"/>
</dbReference>
<sequence length="484" mass="53093">MEKREDELSKESGKLRQFLAAMIVNLSAMSYGTMIGWQSPSAPQLQSSSPPVGSVPMTDDGVSWLSGSMCLAGTLTVAILLMIPNKFSRKRMCYGLTLPLAFSWLFIIFATNHTHIYVARGLSGIGGAGVLFFVPIYVSEIAGDSIRGFLASVMTLVLNFGILLAYILGGVLSMRVLAITLLAIPVLYLVAFVFMPESPVYLVRQNRLHEAARSLNWLKAGNNLAVEKTLSHLQLEIKESAIARSAKLSDLFKDRATIKALIISLMLFCGQQFGGIFALISYSETIFKMSGSSLTPNTSAIIIALIQFFGSWLALVLVERAGRRLLLLVSASGMCACHCAMGAFFYFQDQEYNVSAFFWVPVTALSIFMVVYSMGLGTIPVVVVSEIFSRDVTSLGLAMGMLMCWMCAFIMVKVFSDLIVLLGTYGCFFLLAIVCVCNLIFCFIMMPETKGRLREDIVDELNGKSKTKQIKHIVAMDSEQVAHV</sequence>
<keyword evidence="6 8" id="KW-1133">Transmembrane helix</keyword>
<feature type="transmembrane region" description="Helical" evidence="8">
    <location>
        <begin position="18"/>
        <end position="37"/>
    </location>
</feature>
<evidence type="ECO:0000256" key="2">
    <source>
        <dbReference type="ARBA" id="ARBA00022448"/>
    </source>
</evidence>
<dbReference type="EMBL" id="QOIP01000003">
    <property type="protein sequence ID" value="RLU25205.1"/>
    <property type="molecule type" value="Genomic_DNA"/>
</dbReference>
<evidence type="ECO:0000313" key="11">
    <source>
        <dbReference type="EMBL" id="RLU25205.1"/>
    </source>
</evidence>
<gene>
    <name evidence="11" type="ORF">DMN91_003297</name>
    <name evidence="10" type="ORF">X777_02573</name>
</gene>
<dbReference type="Proteomes" id="UP000053097">
    <property type="component" value="Unassembled WGS sequence"/>
</dbReference>
<keyword evidence="4" id="KW-0762">Sugar transport</keyword>
<protein>
    <submittedName>
        <fullName evidence="10">Facilitated trehalose transporter Tret1</fullName>
    </submittedName>
</protein>
<dbReference type="PANTHER" id="PTHR48021">
    <property type="match status" value="1"/>
</dbReference>
<feature type="transmembrane region" description="Helical" evidence="8">
    <location>
        <begin position="93"/>
        <end position="111"/>
    </location>
</feature>
<feature type="transmembrane region" description="Helical" evidence="8">
    <location>
        <begin position="117"/>
        <end position="137"/>
    </location>
</feature>
<accession>A0A026WMM0</accession>
<evidence type="ECO:0000256" key="1">
    <source>
        <dbReference type="ARBA" id="ARBA00004651"/>
    </source>
</evidence>
<evidence type="ECO:0000256" key="4">
    <source>
        <dbReference type="ARBA" id="ARBA00022597"/>
    </source>
</evidence>
<feature type="transmembrane region" description="Helical" evidence="8">
    <location>
        <begin position="260"/>
        <end position="280"/>
    </location>
</feature>
<evidence type="ECO:0000256" key="5">
    <source>
        <dbReference type="ARBA" id="ARBA00022692"/>
    </source>
</evidence>
<dbReference type="Pfam" id="PF00083">
    <property type="entry name" value="Sugar_tr"/>
    <property type="match status" value="1"/>
</dbReference>
<evidence type="ECO:0000256" key="8">
    <source>
        <dbReference type="SAM" id="Phobius"/>
    </source>
</evidence>
<feature type="transmembrane region" description="Helical" evidence="8">
    <location>
        <begin position="300"/>
        <end position="318"/>
    </location>
</feature>
<name>A0A026WMM0_OOCBI</name>
<dbReference type="GO" id="GO:0022857">
    <property type="term" value="F:transmembrane transporter activity"/>
    <property type="evidence" value="ECO:0007669"/>
    <property type="project" value="InterPro"/>
</dbReference>
<dbReference type="Gene3D" id="1.20.1250.20">
    <property type="entry name" value="MFS general substrate transporter like domains"/>
    <property type="match status" value="1"/>
</dbReference>
<evidence type="ECO:0000256" key="3">
    <source>
        <dbReference type="ARBA" id="ARBA00022475"/>
    </source>
</evidence>
<feature type="transmembrane region" description="Helical" evidence="8">
    <location>
        <begin position="174"/>
        <end position="195"/>
    </location>
</feature>
<reference evidence="10 12" key="1">
    <citation type="journal article" date="2014" name="Curr. Biol.">
        <title>The genome of the clonal raider ant Cerapachys biroi.</title>
        <authorList>
            <person name="Oxley P.R."/>
            <person name="Ji L."/>
            <person name="Fetter-Pruneda I."/>
            <person name="McKenzie S.K."/>
            <person name="Li C."/>
            <person name="Hu H."/>
            <person name="Zhang G."/>
            <person name="Kronauer D.J."/>
        </authorList>
    </citation>
    <scope>NUCLEOTIDE SEQUENCE [LARGE SCALE GENOMIC DNA]</scope>
</reference>
<keyword evidence="5 8" id="KW-0812">Transmembrane</keyword>
<dbReference type="Proteomes" id="UP000279307">
    <property type="component" value="Chromosome 3"/>
</dbReference>
<reference evidence="11 13" key="2">
    <citation type="journal article" date="2018" name="Genome Res.">
        <title>The genomic architecture and molecular evolution of ant odorant receptors.</title>
        <authorList>
            <person name="McKenzie S.K."/>
            <person name="Kronauer D.J.C."/>
        </authorList>
    </citation>
    <scope>NUCLEOTIDE SEQUENCE [LARGE SCALE GENOMIC DNA]</scope>
    <source>
        <strain evidence="11">Clonal line C1</strain>
    </source>
</reference>
<feature type="transmembrane region" description="Helical" evidence="8">
    <location>
        <begin position="418"/>
        <end position="444"/>
    </location>
</feature>
<feature type="transmembrane region" description="Helical" evidence="8">
    <location>
        <begin position="325"/>
        <end position="346"/>
    </location>
</feature>
<dbReference type="OrthoDB" id="6612291at2759"/>
<feature type="transmembrane region" description="Helical" evidence="8">
    <location>
        <begin position="149"/>
        <end position="168"/>
    </location>
</feature>
<dbReference type="SUPFAM" id="SSF103473">
    <property type="entry name" value="MFS general substrate transporter"/>
    <property type="match status" value="1"/>
</dbReference>
<evidence type="ECO:0000313" key="12">
    <source>
        <dbReference type="Proteomes" id="UP000053097"/>
    </source>
</evidence>
<evidence type="ECO:0000259" key="9">
    <source>
        <dbReference type="PROSITE" id="PS50850"/>
    </source>
</evidence>
<evidence type="ECO:0000256" key="7">
    <source>
        <dbReference type="ARBA" id="ARBA00023136"/>
    </source>
</evidence>
<evidence type="ECO:0000256" key="6">
    <source>
        <dbReference type="ARBA" id="ARBA00022989"/>
    </source>
</evidence>
<keyword evidence="3" id="KW-1003">Cell membrane</keyword>
<dbReference type="InterPro" id="IPR036259">
    <property type="entry name" value="MFS_trans_sf"/>
</dbReference>
<dbReference type="PROSITE" id="PS00216">
    <property type="entry name" value="SUGAR_TRANSPORT_1"/>
    <property type="match status" value="1"/>
</dbReference>
<keyword evidence="2" id="KW-0813">Transport</keyword>
<feature type="domain" description="Major facilitator superfamily (MFS) profile" evidence="9">
    <location>
        <begin position="16"/>
        <end position="450"/>
    </location>
</feature>
<proteinExistence type="predicted"/>
<comment type="subcellular location">
    <subcellularLocation>
        <location evidence="1">Cell membrane</location>
        <topology evidence="1">Multi-pass membrane protein</topology>
    </subcellularLocation>
</comment>
<evidence type="ECO:0000313" key="13">
    <source>
        <dbReference type="Proteomes" id="UP000279307"/>
    </source>
</evidence>